<dbReference type="Gene3D" id="3.20.20.70">
    <property type="entry name" value="Aldolase class I"/>
    <property type="match status" value="2"/>
</dbReference>
<dbReference type="AlphaFoldDB" id="A0A1M7JEV7"/>
<dbReference type="SUPFAM" id="SSF51445">
    <property type="entry name" value="(Trans)glycosidases"/>
    <property type="match status" value="2"/>
</dbReference>
<dbReference type="PANTHER" id="PTHR35882:SF2">
    <property type="entry name" value="PELA"/>
    <property type="match status" value="1"/>
</dbReference>
<dbReference type="RefSeq" id="WP_079734193.1">
    <property type="nucleotide sequence ID" value="NZ_LT670848.1"/>
</dbReference>
<dbReference type="EMBL" id="LT670848">
    <property type="protein sequence ID" value="SHM51620.1"/>
    <property type="molecule type" value="Genomic_DNA"/>
</dbReference>
<gene>
    <name evidence="2" type="ORF">SAMN05878281_0939</name>
</gene>
<organism evidence="2 3">
    <name type="scientific">Salegentibacter salegens</name>
    <dbReference type="NCBI Taxonomy" id="143223"/>
    <lineage>
        <taxon>Bacteria</taxon>
        <taxon>Pseudomonadati</taxon>
        <taxon>Bacteroidota</taxon>
        <taxon>Flavobacteriia</taxon>
        <taxon>Flavobacteriales</taxon>
        <taxon>Flavobacteriaceae</taxon>
        <taxon>Salegentibacter</taxon>
    </lineage>
</organism>
<dbReference type="InterPro" id="IPR016062">
    <property type="entry name" value="TM1410-rel"/>
</dbReference>
<protein>
    <recommendedName>
        <fullName evidence="1">Glycoside-hydrolase family GH114 TIM-barrel domain-containing protein</fullName>
    </recommendedName>
</protein>
<dbReference type="InterPro" id="IPR013785">
    <property type="entry name" value="Aldolase_TIM"/>
</dbReference>
<proteinExistence type="predicted"/>
<accession>A0A1M7JEV7</accession>
<dbReference type="OrthoDB" id="30037at2"/>
<dbReference type="InterPro" id="IPR004352">
    <property type="entry name" value="GH114_TIM-barrel"/>
</dbReference>
<evidence type="ECO:0000259" key="1">
    <source>
        <dbReference type="Pfam" id="PF03537"/>
    </source>
</evidence>
<sequence length="326" mass="38034">MNFLKIGTHILCCLLFSCDEHSAQEANKNIDYRQEMREFVIEISETAKAENPNFIVIPQNGVQLVSKECNSQKIPALDYLNAIDAVGQEDLFYGLPKINKITPKADNTYLRKYLDLAKNHGKQVLVTDYCSSFKLMKNSYRLSEENKYTSFAAPRRDLDKIPAYPVFNENNEDINALAEAKNFLYLLNYAEYSNKQDLIAELAFTNYDLIIMDLFYNNEAFTAEDIKKLKKKKNGGDRLVISYMSIGEAEDYRFYWEDKWSSNYPNWLVEENPEWEGNFKVEYWKGNWKKMIYGNESAYLTKIIDAGFDGVYLDIIDGYQYFEAQE</sequence>
<dbReference type="PROSITE" id="PS51257">
    <property type="entry name" value="PROKAR_LIPOPROTEIN"/>
    <property type="match status" value="1"/>
</dbReference>
<evidence type="ECO:0000313" key="3">
    <source>
        <dbReference type="Proteomes" id="UP000190235"/>
    </source>
</evidence>
<feature type="domain" description="Glycoside-hydrolase family GH114 TIM-barrel" evidence="1">
    <location>
        <begin position="204"/>
        <end position="320"/>
    </location>
</feature>
<dbReference type="STRING" id="143223.SAMN05878281_0939"/>
<keyword evidence="3" id="KW-1185">Reference proteome</keyword>
<dbReference type="PRINTS" id="PR01545">
    <property type="entry name" value="THEMAYE10DUF"/>
</dbReference>
<dbReference type="Proteomes" id="UP000190235">
    <property type="component" value="Chromosome I"/>
</dbReference>
<dbReference type="InterPro" id="IPR017853">
    <property type="entry name" value="GH"/>
</dbReference>
<dbReference type="PANTHER" id="PTHR35882">
    <property type="entry name" value="PELA"/>
    <property type="match status" value="1"/>
</dbReference>
<reference evidence="3" key="1">
    <citation type="submission" date="2016-11" db="EMBL/GenBank/DDBJ databases">
        <authorList>
            <person name="Varghese N."/>
            <person name="Submissions S."/>
        </authorList>
    </citation>
    <scope>NUCLEOTIDE SEQUENCE [LARGE SCALE GENOMIC DNA]</scope>
    <source>
        <strain evidence="3">ACAM 48</strain>
    </source>
</reference>
<evidence type="ECO:0000313" key="2">
    <source>
        <dbReference type="EMBL" id="SHM51620.1"/>
    </source>
</evidence>
<name>A0A1M7JEV7_9FLAO</name>
<dbReference type="Pfam" id="PF03537">
    <property type="entry name" value="Glyco_hydro_114"/>
    <property type="match status" value="1"/>
</dbReference>